<dbReference type="Gene3D" id="2.40.350.10">
    <property type="entry name" value="SO1590-like"/>
    <property type="match status" value="1"/>
</dbReference>
<reference evidence="1" key="1">
    <citation type="submission" date="2022-11" db="EMBL/GenBank/DDBJ databases">
        <title>Alteromonas sp. nov., isolated from sea water of the Qingdao.</title>
        <authorList>
            <person name="Wang Q."/>
        </authorList>
    </citation>
    <scope>NUCLEOTIDE SEQUENCE</scope>
    <source>
        <strain evidence="1">ASW11-7</strain>
    </source>
</reference>
<dbReference type="SUPFAM" id="SSF159238">
    <property type="entry name" value="SO1590-like"/>
    <property type="match status" value="1"/>
</dbReference>
<dbReference type="RefSeq" id="WP_265616576.1">
    <property type="nucleotide sequence ID" value="NZ_JAPFRD010000005.1"/>
</dbReference>
<accession>A0ABT3P539</accession>
<dbReference type="Proteomes" id="UP001142810">
    <property type="component" value="Unassembled WGS sequence"/>
</dbReference>
<sequence>MRKVVGEFEVELKPIEPTFMADDDNTVNRMTINKSYKGNLSASGKGEMLSLLTPVKGSAGYVALEIIKGSLEGKKGAFVVQHSGIMGPSGEALHIPIIPNSGSGELSGIVGSMNIKVDNGKHYYELEYGLQDED</sequence>
<organism evidence="1 2">
    <name type="scientific">Alteromonas aquimaris</name>
    <dbReference type="NCBI Taxonomy" id="2998417"/>
    <lineage>
        <taxon>Bacteria</taxon>
        <taxon>Pseudomonadati</taxon>
        <taxon>Pseudomonadota</taxon>
        <taxon>Gammaproteobacteria</taxon>
        <taxon>Alteromonadales</taxon>
        <taxon>Alteromonadaceae</taxon>
        <taxon>Alteromonas/Salinimonas group</taxon>
        <taxon>Alteromonas</taxon>
    </lineage>
</organism>
<comment type="caution">
    <text evidence="1">The sequence shown here is derived from an EMBL/GenBank/DDBJ whole genome shotgun (WGS) entry which is preliminary data.</text>
</comment>
<dbReference type="InterPro" id="IPR021607">
    <property type="entry name" value="DUF3224"/>
</dbReference>
<dbReference type="Pfam" id="PF11528">
    <property type="entry name" value="DUF3224"/>
    <property type="match status" value="1"/>
</dbReference>
<proteinExistence type="predicted"/>
<dbReference type="EMBL" id="JAPFRD010000005">
    <property type="protein sequence ID" value="MCW8107888.1"/>
    <property type="molecule type" value="Genomic_DNA"/>
</dbReference>
<dbReference type="InterPro" id="IPR023159">
    <property type="entry name" value="SO1590-like_sf"/>
</dbReference>
<keyword evidence="2" id="KW-1185">Reference proteome</keyword>
<evidence type="ECO:0000313" key="1">
    <source>
        <dbReference type="EMBL" id="MCW8107888.1"/>
    </source>
</evidence>
<gene>
    <name evidence="1" type="ORF">OPS25_05170</name>
</gene>
<name>A0ABT3P539_9ALTE</name>
<protein>
    <submittedName>
        <fullName evidence="1">DUF3224 domain-containing protein</fullName>
    </submittedName>
</protein>
<evidence type="ECO:0000313" key="2">
    <source>
        <dbReference type="Proteomes" id="UP001142810"/>
    </source>
</evidence>